<evidence type="ECO:0000313" key="1">
    <source>
        <dbReference type="EMBL" id="KAK7407191.1"/>
    </source>
</evidence>
<reference evidence="1 2" key="1">
    <citation type="submission" date="2024-01" db="EMBL/GenBank/DDBJ databases">
        <title>The genomes of 5 underutilized Papilionoideae crops provide insights into root nodulation and disease resistanc.</title>
        <authorList>
            <person name="Jiang F."/>
        </authorList>
    </citation>
    <scope>NUCLEOTIDE SEQUENCE [LARGE SCALE GENOMIC DNA]</scope>
    <source>
        <strain evidence="1">DUOXIRENSHENG_FW03</strain>
        <tissue evidence="1">Leaves</tissue>
    </source>
</reference>
<organism evidence="1 2">
    <name type="scientific">Psophocarpus tetragonolobus</name>
    <name type="common">Winged bean</name>
    <name type="synonym">Dolichos tetragonolobus</name>
    <dbReference type="NCBI Taxonomy" id="3891"/>
    <lineage>
        <taxon>Eukaryota</taxon>
        <taxon>Viridiplantae</taxon>
        <taxon>Streptophyta</taxon>
        <taxon>Embryophyta</taxon>
        <taxon>Tracheophyta</taxon>
        <taxon>Spermatophyta</taxon>
        <taxon>Magnoliopsida</taxon>
        <taxon>eudicotyledons</taxon>
        <taxon>Gunneridae</taxon>
        <taxon>Pentapetalae</taxon>
        <taxon>rosids</taxon>
        <taxon>fabids</taxon>
        <taxon>Fabales</taxon>
        <taxon>Fabaceae</taxon>
        <taxon>Papilionoideae</taxon>
        <taxon>50 kb inversion clade</taxon>
        <taxon>NPAAA clade</taxon>
        <taxon>indigoferoid/millettioid clade</taxon>
        <taxon>Phaseoleae</taxon>
        <taxon>Psophocarpus</taxon>
    </lineage>
</organism>
<gene>
    <name evidence="1" type="ORF">VNO78_08895</name>
</gene>
<dbReference type="Proteomes" id="UP001386955">
    <property type="component" value="Unassembled WGS sequence"/>
</dbReference>
<sequence>MSPICTMRYCCHHLLLRSLQDIRLIVTHSHPCHHDFVSSVLAISCHATAACSLVYVVPLVTWIHSTFFVTLLADESTWVVALLEVQMEARFYAVETSTSNKGSLLERERLRGILVVGIPELEGVLQLKKVHLLIEAAPGLVGLRMGFLLLM</sequence>
<dbReference type="AlphaFoldDB" id="A0AAN9SXT5"/>
<protein>
    <submittedName>
        <fullName evidence="1">Uncharacterized protein</fullName>
    </submittedName>
</protein>
<dbReference type="EMBL" id="JAYMYS010000002">
    <property type="protein sequence ID" value="KAK7407191.1"/>
    <property type="molecule type" value="Genomic_DNA"/>
</dbReference>
<keyword evidence="2" id="KW-1185">Reference proteome</keyword>
<evidence type="ECO:0000313" key="2">
    <source>
        <dbReference type="Proteomes" id="UP001386955"/>
    </source>
</evidence>
<proteinExistence type="predicted"/>
<accession>A0AAN9SXT5</accession>
<comment type="caution">
    <text evidence="1">The sequence shown here is derived from an EMBL/GenBank/DDBJ whole genome shotgun (WGS) entry which is preliminary data.</text>
</comment>
<name>A0AAN9SXT5_PSOTE</name>